<evidence type="ECO:0000313" key="1">
    <source>
        <dbReference type="EMBL" id="ASK46980.1"/>
    </source>
</evidence>
<keyword evidence="1" id="KW-0614">Plasmid</keyword>
<name>A0A2Z2PWZ6_AGRTU</name>
<dbReference type="AlphaFoldDB" id="A0A2Z2PWZ6"/>
<geneLocation type="plasmid" evidence="1">
    <name>pTi_CFBP2407</name>
</geneLocation>
<reference evidence="1" key="1">
    <citation type="submission" date="2016-10" db="EMBL/GenBank/DDBJ databases">
        <title>Agrobacterium Ti plasmids: Classification based on T-DNA and Vir regions organization.</title>
        <authorList>
            <person name="Nabi N."/>
            <person name="Vial L."/>
            <person name="Ben Hafsa A."/>
            <person name="Chapulliot D."/>
            <person name="Berard A."/>
            <person name="Chauveau A."/>
            <person name="Le Paslier M.-C."/>
            <person name="Harzallah Skhiri F."/>
            <person name="Brunel D."/>
            <person name="Nesme X."/>
            <person name="Chaouachi M."/>
        </authorList>
    </citation>
    <scope>NUCLEOTIDE SEQUENCE</scope>
    <source>
        <strain evidence="1">CFBP2407</strain>
        <plasmid evidence="1">pTi_CFBP2407</plasmid>
    </source>
</reference>
<organism evidence="1">
    <name type="scientific">Agrobacterium tumefaciens</name>
    <dbReference type="NCBI Taxonomy" id="358"/>
    <lineage>
        <taxon>Bacteria</taxon>
        <taxon>Pseudomonadati</taxon>
        <taxon>Pseudomonadota</taxon>
        <taxon>Alphaproteobacteria</taxon>
        <taxon>Hyphomicrobiales</taxon>
        <taxon>Rhizobiaceae</taxon>
        <taxon>Rhizobium/Agrobacterium group</taxon>
        <taxon>Agrobacterium</taxon>
        <taxon>Agrobacterium tumefaciens complex</taxon>
    </lineage>
</organism>
<sequence length="884" mass="98617">MRTPRLSDNDAIIAQNTRVFAMERLEDGEFLEWALALRYDQLAERAALKDLLEFRVADVAEPYRQAWVYLLEYWDDSTTDGAYDRLLLKRELKSGASPSQMIKLITEAVRPRIKVESGQKYEAFGRKRAKHPKTVGDIFWVSIDGAERLTPEEIGLADINDRDFLFELATALNAVLLAGLNQARRIGMIASDADSTVWLVHRVYFVPAGQFAEGGGEPDRYSKGFAPTTKLLYAVFERLGEIDRPAALRVMAVWDADRWKLYKRLWAAAARDEAVVSGTEVGRFLASLDDTEFWWTDAFPEFAELRAVRWSSLPDDVIAPIERRLVNGEPIARLKKRMGKDNAKRAVARRSVTELQRIKAGGGHLSIPTEAWLAKTLLQHPREGDVASVTEGFNPGVRTLIDDRSGDPTFGDVPSAKLADELARHLSDEGWESKSRAASDFIGRNPDLILDLLAEAPKSLAREKVWQAFGYGFRPSDLNVTIDTASPEDKELIPVALKACIEIARLDEATIENALQGLTSWMSNWDRLLSGEDDLIRAWLALWPTAAKKTNQSAEKNVPLRDRSYSSAVGNLVSAFMRACPSFKKDTKPLADPPWRDALAGIEQTKGEAKLQAQYQLLSSFNYYWAADEAWSRVNLLEPLISAAGASIELWHGFVHSRFLPPKNVLEELGPHMIAAAAGNELLDEARGSLSQRVVFSTIIDTRDGQKLTIPSHLTQQMLRIGGDPVRTRALDAMKNYLKNDEAEPKDAGERFGLVKKLFQEIWPKELTLSSPILSDAFADFPAAAGENYAEAAELILPYLTPFQCWSLWDYGILDRSADERTITGIESAKDAGALLSILDKTVSAEDAAIIPNGLDKALKHIASKSPRLESDIRFQRLLTLSRR</sequence>
<proteinExistence type="predicted"/>
<protein>
    <submittedName>
        <fullName evidence="1">Uncharacterized protein</fullName>
    </submittedName>
</protein>
<dbReference type="EMBL" id="KY000060">
    <property type="protein sequence ID" value="ASK46980.1"/>
    <property type="molecule type" value="Genomic_DNA"/>
</dbReference>
<accession>A0A2Z2PWZ6</accession>